<dbReference type="GO" id="GO:0008270">
    <property type="term" value="F:zinc ion binding"/>
    <property type="evidence" value="ECO:0007669"/>
    <property type="project" value="TreeGrafter"/>
</dbReference>
<name>A0A1C0A5L8_9FIRM</name>
<evidence type="ECO:0000259" key="1">
    <source>
        <dbReference type="SMART" id="SM00481"/>
    </source>
</evidence>
<reference evidence="2 3" key="2">
    <citation type="submission" date="2016-08" db="EMBL/GenBank/DDBJ databases">
        <title>Orenia metallireducens sp. nov. strain Z6, a Novel Metal-reducing Firmicute from the Deep Subsurface.</title>
        <authorList>
            <person name="Maxim B.I."/>
            <person name="Kenneth K."/>
            <person name="Flynn T.M."/>
            <person name="Oloughlin E.J."/>
            <person name="Locke R.A."/>
            <person name="Weber J.R."/>
            <person name="Egan S.M."/>
            <person name="Mackie R.I."/>
            <person name="Cann I.K."/>
        </authorList>
    </citation>
    <scope>NUCLEOTIDE SEQUENCE [LARGE SCALE GENOMIC DNA]</scope>
    <source>
        <strain evidence="2 3">Z6</strain>
    </source>
</reference>
<dbReference type="PANTHER" id="PTHR36928">
    <property type="entry name" value="PHOSPHATASE YCDX-RELATED"/>
    <property type="match status" value="1"/>
</dbReference>
<dbReference type="Gene3D" id="3.20.20.140">
    <property type="entry name" value="Metal-dependent hydrolases"/>
    <property type="match status" value="1"/>
</dbReference>
<dbReference type="InterPro" id="IPR003141">
    <property type="entry name" value="Pol/His_phosphatase_N"/>
</dbReference>
<proteinExistence type="predicted"/>
<keyword evidence="3" id="KW-1185">Reference proteome</keyword>
<dbReference type="AlphaFoldDB" id="A0A1C0A5L8"/>
<sequence length="246" mass="27312">MQLYADYHTHTLYSHGTGSIRANIEVAIEKGLKEIAISDHGPASRSIGRLGVRDSATLLEVKKEVDKYDRLYPEIKVLAGVEANIISIDGKLDVPEFILKELDKVLVGFHLFIKPASFRDGVEIILNNVIVDKLKINQEQIRYRNTEILINVLNNYDIDIITHPGYRVDIDTKTLAKVAVERGVVLEINSSHGYMTEEYIRMAVEEGAKFTLGSDAHSPEKVGAVEAAMLVAQKVGLTAEDIINVC</sequence>
<feature type="domain" description="Polymerase/histidinol phosphatase N-terminal" evidence="1">
    <location>
        <begin position="5"/>
        <end position="87"/>
    </location>
</feature>
<dbReference type="GO" id="GO:0005829">
    <property type="term" value="C:cytosol"/>
    <property type="evidence" value="ECO:0007669"/>
    <property type="project" value="TreeGrafter"/>
</dbReference>
<dbReference type="InterPro" id="IPR004013">
    <property type="entry name" value="PHP_dom"/>
</dbReference>
<comment type="caution">
    <text evidence="2">The sequence shown here is derived from an EMBL/GenBank/DDBJ whole genome shotgun (WGS) entry which is preliminary data.</text>
</comment>
<gene>
    <name evidence="2" type="ORF">U472_13775</name>
</gene>
<dbReference type="InterPro" id="IPR050243">
    <property type="entry name" value="PHP_phosphatase"/>
</dbReference>
<evidence type="ECO:0000313" key="3">
    <source>
        <dbReference type="Proteomes" id="UP000093514"/>
    </source>
</evidence>
<evidence type="ECO:0000313" key="2">
    <source>
        <dbReference type="EMBL" id="OCL25413.1"/>
    </source>
</evidence>
<dbReference type="RefSeq" id="WP_068719325.1">
    <property type="nucleotide sequence ID" value="NZ_LWDV01000010.1"/>
</dbReference>
<dbReference type="OrthoDB" id="9808747at2"/>
<dbReference type="PANTHER" id="PTHR36928:SF1">
    <property type="entry name" value="PHOSPHATASE YCDX-RELATED"/>
    <property type="match status" value="1"/>
</dbReference>
<protein>
    <submittedName>
        <fullName evidence="2">Histidinol-phosphatase</fullName>
    </submittedName>
</protein>
<reference evidence="3" key="1">
    <citation type="submission" date="2016-07" db="EMBL/GenBank/DDBJ databases">
        <authorList>
            <person name="Florea S."/>
            <person name="Webb J.S."/>
            <person name="Jaromczyk J."/>
            <person name="Schardl C.L."/>
        </authorList>
    </citation>
    <scope>NUCLEOTIDE SEQUENCE [LARGE SCALE GENOMIC DNA]</scope>
    <source>
        <strain evidence="3">Z6</strain>
    </source>
</reference>
<dbReference type="SMART" id="SM00481">
    <property type="entry name" value="POLIIIAc"/>
    <property type="match status" value="1"/>
</dbReference>
<dbReference type="GO" id="GO:0042578">
    <property type="term" value="F:phosphoric ester hydrolase activity"/>
    <property type="evidence" value="ECO:0007669"/>
    <property type="project" value="TreeGrafter"/>
</dbReference>
<dbReference type="Pfam" id="PF02811">
    <property type="entry name" value="PHP"/>
    <property type="match status" value="1"/>
</dbReference>
<dbReference type="Proteomes" id="UP000093514">
    <property type="component" value="Unassembled WGS sequence"/>
</dbReference>
<organism evidence="2 3">
    <name type="scientific">Orenia metallireducens</name>
    <dbReference type="NCBI Taxonomy" id="1413210"/>
    <lineage>
        <taxon>Bacteria</taxon>
        <taxon>Bacillati</taxon>
        <taxon>Bacillota</taxon>
        <taxon>Clostridia</taxon>
        <taxon>Halanaerobiales</taxon>
        <taxon>Halobacteroidaceae</taxon>
        <taxon>Orenia</taxon>
    </lineage>
</organism>
<accession>A0A1C0A5L8</accession>
<dbReference type="InterPro" id="IPR016195">
    <property type="entry name" value="Pol/histidinol_Pase-like"/>
</dbReference>
<dbReference type="SUPFAM" id="SSF89550">
    <property type="entry name" value="PHP domain-like"/>
    <property type="match status" value="1"/>
</dbReference>
<dbReference type="EMBL" id="LWDV01000010">
    <property type="protein sequence ID" value="OCL25413.1"/>
    <property type="molecule type" value="Genomic_DNA"/>
</dbReference>